<gene>
    <name evidence="1" type="ORF">N3K66_002657</name>
</gene>
<comment type="caution">
    <text evidence="1">The sequence shown here is derived from an EMBL/GenBank/DDBJ whole genome shotgun (WGS) entry which is preliminary data.</text>
</comment>
<dbReference type="Proteomes" id="UP001163324">
    <property type="component" value="Chromosome 2"/>
</dbReference>
<reference evidence="1" key="1">
    <citation type="submission" date="2022-10" db="EMBL/GenBank/DDBJ databases">
        <title>Complete Genome of Trichothecium roseum strain YXFP-22015, a Plant Pathogen Isolated from Citrus.</title>
        <authorList>
            <person name="Wang Y."/>
            <person name="Zhu L."/>
        </authorList>
    </citation>
    <scope>NUCLEOTIDE SEQUENCE</scope>
    <source>
        <strain evidence="1">YXFP-22015</strain>
    </source>
</reference>
<proteinExistence type="predicted"/>
<evidence type="ECO:0000313" key="2">
    <source>
        <dbReference type="Proteomes" id="UP001163324"/>
    </source>
</evidence>
<organism evidence="1 2">
    <name type="scientific">Trichothecium roseum</name>
    <dbReference type="NCBI Taxonomy" id="47278"/>
    <lineage>
        <taxon>Eukaryota</taxon>
        <taxon>Fungi</taxon>
        <taxon>Dikarya</taxon>
        <taxon>Ascomycota</taxon>
        <taxon>Pezizomycotina</taxon>
        <taxon>Sordariomycetes</taxon>
        <taxon>Hypocreomycetidae</taxon>
        <taxon>Hypocreales</taxon>
        <taxon>Hypocreales incertae sedis</taxon>
        <taxon>Trichothecium</taxon>
    </lineage>
</organism>
<keyword evidence="2" id="KW-1185">Reference proteome</keyword>
<protein>
    <submittedName>
        <fullName evidence="1">Uncharacterized protein</fullName>
    </submittedName>
</protein>
<dbReference type="EMBL" id="CM047941">
    <property type="protein sequence ID" value="KAI9903305.1"/>
    <property type="molecule type" value="Genomic_DNA"/>
</dbReference>
<name>A0ACC0VC72_9HYPO</name>
<evidence type="ECO:0000313" key="1">
    <source>
        <dbReference type="EMBL" id="KAI9903305.1"/>
    </source>
</evidence>
<sequence length="487" mass="54346">MLAVAVQQAPRMSSSNPGDDPFLPFGYSFNPDGEPPPEAAHEPSGDSILDETETQLLGSFFDGMNNDQWGNLSFGEGLNFTSTWLDLPPQFVGSTTSFGQQPEGSMTSPGHQTLYNDHGATYPRLALNSQAMAPPPAPAPAPPQPQSQSQSQHYQIAQPQQLHPQHYPHAHQNSPRSFQTHNQSRHAQHSDDVLSAAATLIHNTTPRAAHQDYTQSRRQAVPPVGHLRHQPIDEFREEGLRSFQQEQGFSQDWMNPQASRNQRMTRQIDYQWGSDANFSTVQGYTPEAKKETVESHHQEQLGLMECLEVNKSATNTRPSSPSLSGNRTRRVSISEPIKSRDDFETPPRKRRKSRTAKDIPEEEEEEEDRAELLKAARKGKAKAENNNDNSQSVETTPKPTGKKRGSTKTPRENLTDEQKRENHIKSEQKRRTLIKGGFDDLCELVPGLQGGGFSKSTMLSMAADFLQELLEGNDELADQLANMDLKE</sequence>
<accession>A0ACC0VC72</accession>